<organism evidence="3 4">
    <name type="scientific">Cymbomonas tetramitiformis</name>
    <dbReference type="NCBI Taxonomy" id="36881"/>
    <lineage>
        <taxon>Eukaryota</taxon>
        <taxon>Viridiplantae</taxon>
        <taxon>Chlorophyta</taxon>
        <taxon>Pyramimonadophyceae</taxon>
        <taxon>Pyramimonadales</taxon>
        <taxon>Pyramimonadaceae</taxon>
        <taxon>Cymbomonas</taxon>
    </lineage>
</organism>
<sequence>MCVFVLITWSIGLQAPATPQAKVRQQPQPSRTLKPHKGGGQAEEWRKEEEGRKMEQKRRGDEGKEGDRPGSAKLPRQEEEGERVEQHTSTKPEPWQESLPSKQPEPCQESLPSTSPKRASRTRQPCLMLTPGRAHPASCTRQEQSPPVVHQAQGQARHTSCAPRSGPEEHTSQERETGHSEGEKGIAPGPGQSSPKPNTQRRERETPARMGRPSRARVPASKAAVAQGEESRQARGCRGARGGGRRAGEQEATMAQGEGGGRRAGEQEAAVT</sequence>
<dbReference type="EMBL" id="LGRX02033498">
    <property type="protein sequence ID" value="KAK3241009.1"/>
    <property type="molecule type" value="Genomic_DNA"/>
</dbReference>
<gene>
    <name evidence="3" type="ORF">CYMTET_49196</name>
</gene>
<evidence type="ECO:0000313" key="4">
    <source>
        <dbReference type="Proteomes" id="UP001190700"/>
    </source>
</evidence>
<keyword evidence="4" id="KW-1185">Reference proteome</keyword>
<accession>A0AAE0BSC8</accession>
<comment type="caution">
    <text evidence="3">The sequence shown here is derived from an EMBL/GenBank/DDBJ whole genome shotgun (WGS) entry which is preliminary data.</text>
</comment>
<feature type="compositionally biased region" description="Basic and acidic residues" evidence="1">
    <location>
        <begin position="43"/>
        <end position="90"/>
    </location>
</feature>
<reference evidence="3 4" key="1">
    <citation type="journal article" date="2015" name="Genome Biol. Evol.">
        <title>Comparative Genomics of a Bacterivorous Green Alga Reveals Evolutionary Causalities and Consequences of Phago-Mixotrophic Mode of Nutrition.</title>
        <authorList>
            <person name="Burns J.A."/>
            <person name="Paasch A."/>
            <person name="Narechania A."/>
            <person name="Kim E."/>
        </authorList>
    </citation>
    <scope>NUCLEOTIDE SEQUENCE [LARGE SCALE GENOMIC DNA]</scope>
    <source>
        <strain evidence="3 4">PLY_AMNH</strain>
    </source>
</reference>
<name>A0AAE0BSC8_9CHLO</name>
<evidence type="ECO:0000313" key="3">
    <source>
        <dbReference type="EMBL" id="KAK3241009.1"/>
    </source>
</evidence>
<dbReference type="AlphaFoldDB" id="A0AAE0BSC8"/>
<evidence type="ECO:0000256" key="1">
    <source>
        <dbReference type="SAM" id="MobiDB-lite"/>
    </source>
</evidence>
<feature type="chain" id="PRO_5041905784" evidence="2">
    <location>
        <begin position="18"/>
        <end position="272"/>
    </location>
</feature>
<keyword evidence="2" id="KW-0732">Signal</keyword>
<feature type="signal peptide" evidence="2">
    <location>
        <begin position="1"/>
        <end position="17"/>
    </location>
</feature>
<feature type="compositionally biased region" description="Basic and acidic residues" evidence="1">
    <location>
        <begin position="166"/>
        <end position="184"/>
    </location>
</feature>
<protein>
    <submittedName>
        <fullName evidence="3">Uncharacterized protein</fullName>
    </submittedName>
</protein>
<evidence type="ECO:0000256" key="2">
    <source>
        <dbReference type="SAM" id="SignalP"/>
    </source>
</evidence>
<proteinExistence type="predicted"/>
<feature type="region of interest" description="Disordered" evidence="1">
    <location>
        <begin position="17"/>
        <end position="272"/>
    </location>
</feature>
<dbReference type="Proteomes" id="UP001190700">
    <property type="component" value="Unassembled WGS sequence"/>
</dbReference>